<dbReference type="CDD" id="cd06588">
    <property type="entry name" value="PhnB_like"/>
    <property type="match status" value="1"/>
</dbReference>
<gene>
    <name evidence="2" type="ORF">OMP40_35625</name>
</gene>
<dbReference type="Gene3D" id="3.10.180.10">
    <property type="entry name" value="2,3-Dihydroxybiphenyl 1,2-Dioxygenase, domain 1"/>
    <property type="match status" value="1"/>
</dbReference>
<feature type="domain" description="PhnB-like" evidence="1">
    <location>
        <begin position="11"/>
        <end position="128"/>
    </location>
</feature>
<protein>
    <submittedName>
        <fullName evidence="2">VOC family protein</fullName>
    </submittedName>
</protein>
<name>A0A9X4L004_9BACL</name>
<accession>A0A9X4L004</accession>
<dbReference type="PANTHER" id="PTHR33990">
    <property type="entry name" value="PROTEIN YJDN-RELATED"/>
    <property type="match status" value="1"/>
</dbReference>
<dbReference type="InterPro" id="IPR029068">
    <property type="entry name" value="Glyas_Bleomycin-R_OHBP_Dase"/>
</dbReference>
<dbReference type="EMBL" id="JAPDIA010000009">
    <property type="protein sequence ID" value="MDG0814025.1"/>
    <property type="molecule type" value="Genomic_DNA"/>
</dbReference>
<dbReference type="Proteomes" id="UP001153404">
    <property type="component" value="Unassembled WGS sequence"/>
</dbReference>
<organism evidence="2 3">
    <name type="scientific">Cohnella rhizosphaerae</name>
    <dbReference type="NCBI Taxonomy" id="1457232"/>
    <lineage>
        <taxon>Bacteria</taxon>
        <taxon>Bacillati</taxon>
        <taxon>Bacillota</taxon>
        <taxon>Bacilli</taxon>
        <taxon>Bacillales</taxon>
        <taxon>Paenibacillaceae</taxon>
        <taxon>Cohnella</taxon>
    </lineage>
</organism>
<dbReference type="AlphaFoldDB" id="A0A9X4L004"/>
<dbReference type="InterPro" id="IPR028973">
    <property type="entry name" value="PhnB-like"/>
</dbReference>
<dbReference type="PANTHER" id="PTHR33990:SF1">
    <property type="entry name" value="PROTEIN YJDN"/>
    <property type="match status" value="1"/>
</dbReference>
<evidence type="ECO:0000259" key="1">
    <source>
        <dbReference type="Pfam" id="PF06983"/>
    </source>
</evidence>
<reference evidence="2" key="1">
    <citation type="submission" date="2022-10" db="EMBL/GenBank/DDBJ databases">
        <title>Comparative genomic analysis of Cohnella hashimotonis sp. nov., isolated from the International Space Station.</title>
        <authorList>
            <person name="Simpson A."/>
            <person name="Venkateswaran K."/>
        </authorList>
    </citation>
    <scope>NUCLEOTIDE SEQUENCE</scope>
    <source>
        <strain evidence="2">DSM 28161</strain>
    </source>
</reference>
<dbReference type="RefSeq" id="WP_277538601.1">
    <property type="nucleotide sequence ID" value="NZ_JAPDIA010000009.1"/>
</dbReference>
<evidence type="ECO:0000313" key="3">
    <source>
        <dbReference type="Proteomes" id="UP001153404"/>
    </source>
</evidence>
<keyword evidence="3" id="KW-1185">Reference proteome</keyword>
<proteinExistence type="predicted"/>
<dbReference type="Pfam" id="PF06983">
    <property type="entry name" value="3-dmu-9_3-mt"/>
    <property type="match status" value="1"/>
</dbReference>
<comment type="caution">
    <text evidence="2">The sequence shown here is derived from an EMBL/GenBank/DDBJ whole genome shotgun (WGS) entry which is preliminary data.</text>
</comment>
<evidence type="ECO:0000313" key="2">
    <source>
        <dbReference type="EMBL" id="MDG0814025.1"/>
    </source>
</evidence>
<dbReference type="SUPFAM" id="SSF54593">
    <property type="entry name" value="Glyoxalase/Bleomycin resistance protein/Dihydroxybiphenyl dioxygenase"/>
    <property type="match status" value="1"/>
</dbReference>
<sequence length="130" mass="14126">MGALKPYIQSEDARAQADFYLQALGGKLMSVGTHGELMGADHEHKDKVMHMCIAVSGDNYVFLADAIEPVDAGSAISLSIGYGSQDEAREAFVKLAEGGQIRHPIEMQPFGLYYGELTDKFGIRWMITAG</sequence>